<reference evidence="4" key="2">
    <citation type="submission" date="2021-04" db="EMBL/GenBank/DDBJ databases">
        <authorList>
            <person name="Gilroy R."/>
        </authorList>
    </citation>
    <scope>NUCLEOTIDE SEQUENCE</scope>
    <source>
        <strain evidence="4">ChiGjej1B1-98</strain>
    </source>
</reference>
<dbReference type="InterPro" id="IPR051020">
    <property type="entry name" value="ALDH-related_metabolic_enz"/>
</dbReference>
<dbReference type="GO" id="GO:0008911">
    <property type="term" value="F:lactaldehyde dehydrogenase (NAD+) activity"/>
    <property type="evidence" value="ECO:0007669"/>
    <property type="project" value="TreeGrafter"/>
</dbReference>
<accession>A0A9D2C8A7</accession>
<evidence type="ECO:0000313" key="4">
    <source>
        <dbReference type="EMBL" id="HIY65072.1"/>
    </source>
</evidence>
<dbReference type="Proteomes" id="UP000824005">
    <property type="component" value="Unassembled WGS sequence"/>
</dbReference>
<organism evidence="4 5">
    <name type="scientific">Candidatus Agrococcus pullicola</name>
    <dbReference type="NCBI Taxonomy" id="2838429"/>
    <lineage>
        <taxon>Bacteria</taxon>
        <taxon>Bacillati</taxon>
        <taxon>Actinomycetota</taxon>
        <taxon>Actinomycetes</taxon>
        <taxon>Micrococcales</taxon>
        <taxon>Microbacteriaceae</taxon>
        <taxon>Agrococcus</taxon>
    </lineage>
</organism>
<protein>
    <submittedName>
        <fullName evidence="4">Aldehyde dehydrogenase family protein</fullName>
    </submittedName>
</protein>
<dbReference type="InterPro" id="IPR015590">
    <property type="entry name" value="Aldehyde_DH_dom"/>
</dbReference>
<dbReference type="InterPro" id="IPR016163">
    <property type="entry name" value="Ald_DH_C"/>
</dbReference>
<dbReference type="AlphaFoldDB" id="A0A9D2C8A7"/>
<gene>
    <name evidence="4" type="ORF">H9830_02185</name>
</gene>
<proteinExistence type="inferred from homology"/>
<evidence type="ECO:0000256" key="1">
    <source>
        <dbReference type="ARBA" id="ARBA00009986"/>
    </source>
</evidence>
<dbReference type="EMBL" id="DXDC01000060">
    <property type="protein sequence ID" value="HIY65072.1"/>
    <property type="molecule type" value="Genomic_DNA"/>
</dbReference>
<dbReference type="PANTHER" id="PTHR42991">
    <property type="entry name" value="ALDEHYDE DEHYDROGENASE"/>
    <property type="match status" value="1"/>
</dbReference>
<reference evidence="4" key="1">
    <citation type="journal article" date="2021" name="PeerJ">
        <title>Extensive microbial diversity within the chicken gut microbiome revealed by metagenomics and culture.</title>
        <authorList>
            <person name="Gilroy R."/>
            <person name="Ravi A."/>
            <person name="Getino M."/>
            <person name="Pursley I."/>
            <person name="Horton D.L."/>
            <person name="Alikhan N.F."/>
            <person name="Baker D."/>
            <person name="Gharbi K."/>
            <person name="Hall N."/>
            <person name="Watson M."/>
            <person name="Adriaenssens E.M."/>
            <person name="Foster-Nyarko E."/>
            <person name="Jarju S."/>
            <person name="Secka A."/>
            <person name="Antonio M."/>
            <person name="Oren A."/>
            <person name="Chaudhuri R.R."/>
            <person name="La Ragione R."/>
            <person name="Hildebrand F."/>
            <person name="Pallen M.J."/>
        </authorList>
    </citation>
    <scope>NUCLEOTIDE SEQUENCE</scope>
    <source>
        <strain evidence="4">ChiGjej1B1-98</strain>
    </source>
</reference>
<dbReference type="Gene3D" id="3.40.309.10">
    <property type="entry name" value="Aldehyde Dehydrogenase, Chain A, domain 2"/>
    <property type="match status" value="1"/>
</dbReference>
<evidence type="ECO:0000313" key="5">
    <source>
        <dbReference type="Proteomes" id="UP000824005"/>
    </source>
</evidence>
<evidence type="ECO:0000259" key="3">
    <source>
        <dbReference type="Pfam" id="PF00171"/>
    </source>
</evidence>
<dbReference type="Pfam" id="PF00171">
    <property type="entry name" value="Aldedh"/>
    <property type="match status" value="1"/>
</dbReference>
<name>A0A9D2C8A7_9MICO</name>
<comment type="caution">
    <text evidence="4">The sequence shown here is derived from an EMBL/GenBank/DDBJ whole genome shotgun (WGS) entry which is preliminary data.</text>
</comment>
<keyword evidence="2" id="KW-0560">Oxidoreductase</keyword>
<dbReference type="InterPro" id="IPR016162">
    <property type="entry name" value="Ald_DH_N"/>
</dbReference>
<feature type="domain" description="Aldehyde dehydrogenase" evidence="3">
    <location>
        <begin position="20"/>
        <end position="466"/>
    </location>
</feature>
<dbReference type="PANTHER" id="PTHR42991:SF1">
    <property type="entry name" value="ALDEHYDE DEHYDROGENASE"/>
    <property type="match status" value="1"/>
</dbReference>
<dbReference type="Gene3D" id="3.40.605.10">
    <property type="entry name" value="Aldehyde Dehydrogenase, Chain A, domain 1"/>
    <property type="match status" value="1"/>
</dbReference>
<comment type="similarity">
    <text evidence="1">Belongs to the aldehyde dehydrogenase family.</text>
</comment>
<evidence type="ECO:0000256" key="2">
    <source>
        <dbReference type="ARBA" id="ARBA00023002"/>
    </source>
</evidence>
<dbReference type="InterPro" id="IPR016161">
    <property type="entry name" value="Ald_DH/histidinol_DH"/>
</dbReference>
<sequence>MREQKLYIGGEWVPSDVADTVTNRWGGEPFATVHRGRREHAVAAVDAAEVALERRLPPYERARILEAAAEYIAAHVEDFAQAVTAEIGKPITASRGEVRRAVGTLRFAAEEARRLPAEVVPMDAAEIGDGLIGFTIPQPRGIVAAITPFNFPVNLVAHKIGPAIAAGCPVLLKPSDKTKVTAGMLTEAFIAAGLPAGFLNLVTGRPADVVTAWQEDERVAVITFTGSSRVGWGLKQSSPQKLHVLELGSNTAMAVAADADLERAADATVSAALANSGQACVSLQRVYVEQTVAEEFLERVREKFTDVPTGDPNLPQTIVGPLVADSEVDRIKMWIDQAQASGARVLAGGTVAGSVLAPTLIADANAKDTIVCEEVFGPVVSVVTVPDLDAMIAAVNDSKYGLNTSIFTSDIATALRYGREVQSGSVLVNVPPSFRADHMPYGGVKSSGQGREGVKYAVEELVEQKLIILNA</sequence>
<dbReference type="SUPFAM" id="SSF53720">
    <property type="entry name" value="ALDH-like"/>
    <property type="match status" value="1"/>
</dbReference>